<proteinExistence type="predicted"/>
<name>A0A0N4Y8I4_NIPBR</name>
<feature type="region of interest" description="Disordered" evidence="1">
    <location>
        <begin position="1"/>
        <end position="26"/>
    </location>
</feature>
<evidence type="ECO:0000256" key="1">
    <source>
        <dbReference type="SAM" id="MobiDB-lite"/>
    </source>
</evidence>
<dbReference type="EMBL" id="UYSL01020786">
    <property type="protein sequence ID" value="VDL76124.1"/>
    <property type="molecule type" value="Genomic_DNA"/>
</dbReference>
<keyword evidence="3" id="KW-1185">Reference proteome</keyword>
<reference evidence="4" key="1">
    <citation type="submission" date="2017-02" db="UniProtKB">
        <authorList>
            <consortium name="WormBaseParasite"/>
        </authorList>
    </citation>
    <scope>IDENTIFICATION</scope>
</reference>
<dbReference type="WBParaSite" id="NBR_0001253401-mRNA-1">
    <property type="protein sequence ID" value="NBR_0001253401-mRNA-1"/>
    <property type="gene ID" value="NBR_0001253401"/>
</dbReference>
<reference evidence="2 3" key="2">
    <citation type="submission" date="2018-11" db="EMBL/GenBank/DDBJ databases">
        <authorList>
            <consortium name="Pathogen Informatics"/>
        </authorList>
    </citation>
    <scope>NUCLEOTIDE SEQUENCE [LARGE SCALE GENOMIC DNA]</scope>
</reference>
<evidence type="ECO:0000313" key="4">
    <source>
        <dbReference type="WBParaSite" id="NBR_0001253401-mRNA-1"/>
    </source>
</evidence>
<dbReference type="Proteomes" id="UP000271162">
    <property type="component" value="Unassembled WGS sequence"/>
</dbReference>
<dbReference type="AlphaFoldDB" id="A0A0N4Y8I4"/>
<dbReference type="OMA" id="TEDYHRF"/>
<sequence length="196" mass="21803">MQLATARPQNVLSEEENLTAKGKKQAVNTPRRALGNMKNMLHGTGTYLDFSSSPERNVVKSHFSAHPPLAHLEEDDDDVIEGCNREEVDHVGDECFVAKSNDVLIDAENDAEYFAKLISMEGCGGLSDDEDLPIESCGPETDADNYDDIFTESVELVGDEPIVFENIDETGLDQAKQYTIEEMEKLFDSFNDVFVF</sequence>
<evidence type="ECO:0000313" key="3">
    <source>
        <dbReference type="Proteomes" id="UP000271162"/>
    </source>
</evidence>
<accession>A0A0N4Y8I4</accession>
<organism evidence="4">
    <name type="scientific">Nippostrongylus brasiliensis</name>
    <name type="common">Rat hookworm</name>
    <dbReference type="NCBI Taxonomy" id="27835"/>
    <lineage>
        <taxon>Eukaryota</taxon>
        <taxon>Metazoa</taxon>
        <taxon>Ecdysozoa</taxon>
        <taxon>Nematoda</taxon>
        <taxon>Chromadorea</taxon>
        <taxon>Rhabditida</taxon>
        <taxon>Rhabditina</taxon>
        <taxon>Rhabditomorpha</taxon>
        <taxon>Strongyloidea</taxon>
        <taxon>Heligmosomidae</taxon>
        <taxon>Nippostrongylus</taxon>
    </lineage>
</organism>
<protein>
    <submittedName>
        <fullName evidence="2 4">Uncharacterized protein</fullName>
    </submittedName>
</protein>
<gene>
    <name evidence="2" type="ORF">NBR_LOCUS12535</name>
</gene>
<evidence type="ECO:0000313" key="2">
    <source>
        <dbReference type="EMBL" id="VDL76124.1"/>
    </source>
</evidence>